<protein>
    <submittedName>
        <fullName evidence="1">Uncharacterized protein</fullName>
    </submittedName>
</protein>
<gene>
    <name evidence="1" type="ORF">SAMN04488095_1059</name>
</gene>
<reference evidence="1 2" key="1">
    <citation type="submission" date="2016-10" db="EMBL/GenBank/DDBJ databases">
        <authorList>
            <person name="de Groot N.N."/>
        </authorList>
    </citation>
    <scope>NUCLEOTIDE SEQUENCE [LARGE SCALE GENOMIC DNA]</scope>
    <source>
        <strain evidence="1 2">DSM 19073</strain>
    </source>
</reference>
<dbReference type="RefSeq" id="WP_092777780.1">
    <property type="nucleotide sequence ID" value="NZ_FORA01000001.1"/>
</dbReference>
<proteinExistence type="predicted"/>
<name>A0A1I3IQ76_9RHOB</name>
<dbReference type="Proteomes" id="UP000199110">
    <property type="component" value="Unassembled WGS sequence"/>
</dbReference>
<organism evidence="1 2">
    <name type="scientific">Jannaschia pohangensis</name>
    <dbReference type="NCBI Taxonomy" id="390807"/>
    <lineage>
        <taxon>Bacteria</taxon>
        <taxon>Pseudomonadati</taxon>
        <taxon>Pseudomonadota</taxon>
        <taxon>Alphaproteobacteria</taxon>
        <taxon>Rhodobacterales</taxon>
        <taxon>Roseobacteraceae</taxon>
        <taxon>Jannaschia</taxon>
    </lineage>
</organism>
<sequence length="118" mass="12809">MKMKIGAELPDGYEPTHEDLAAVAGTMLARTLLPLFAENMSEDMARANVEAIVTELSYLFDEGEIEIGGKTFFPRLAFVNAEGAALPGLAEMTNLHELTATPFDVDPNAMVTFEDEAE</sequence>
<accession>A0A1I3IQ76</accession>
<evidence type="ECO:0000313" key="2">
    <source>
        <dbReference type="Proteomes" id="UP000199110"/>
    </source>
</evidence>
<dbReference type="AlphaFoldDB" id="A0A1I3IQ76"/>
<dbReference type="EMBL" id="FORA01000001">
    <property type="protein sequence ID" value="SFI50111.1"/>
    <property type="molecule type" value="Genomic_DNA"/>
</dbReference>
<keyword evidence="2" id="KW-1185">Reference proteome</keyword>
<dbReference type="OrthoDB" id="7651527at2"/>
<evidence type="ECO:0000313" key="1">
    <source>
        <dbReference type="EMBL" id="SFI50111.1"/>
    </source>
</evidence>